<reference evidence="6 7" key="1">
    <citation type="submission" date="2024-03" db="EMBL/GenBank/DDBJ databases">
        <authorList>
            <person name="Jo J.-H."/>
        </authorList>
    </citation>
    <scope>NUCLEOTIDE SEQUENCE [LARGE SCALE GENOMIC DNA]</scope>
    <source>
        <strain evidence="6 7">AS3R-12</strain>
    </source>
</reference>
<keyword evidence="2 5" id="KW-0812">Transmembrane</keyword>
<keyword evidence="7" id="KW-1185">Reference proteome</keyword>
<gene>
    <name evidence="6" type="ORF">WG900_09185</name>
</gene>
<evidence type="ECO:0000313" key="7">
    <source>
        <dbReference type="Proteomes" id="UP001379235"/>
    </source>
</evidence>
<dbReference type="SUPFAM" id="SSF161084">
    <property type="entry name" value="MAPEG domain-like"/>
    <property type="match status" value="1"/>
</dbReference>
<organism evidence="6 7">
    <name type="scientific">Novosphingobium aquae</name>
    <dbReference type="NCBI Taxonomy" id="3133435"/>
    <lineage>
        <taxon>Bacteria</taxon>
        <taxon>Pseudomonadati</taxon>
        <taxon>Pseudomonadota</taxon>
        <taxon>Alphaproteobacteria</taxon>
        <taxon>Sphingomonadales</taxon>
        <taxon>Sphingomonadaceae</taxon>
        <taxon>Novosphingobium</taxon>
    </lineage>
</organism>
<evidence type="ECO:0000256" key="1">
    <source>
        <dbReference type="ARBA" id="ARBA00004370"/>
    </source>
</evidence>
<name>A0ABU8S811_9SPHN</name>
<keyword evidence="4 5" id="KW-0472">Membrane</keyword>
<dbReference type="Proteomes" id="UP001379235">
    <property type="component" value="Unassembled WGS sequence"/>
</dbReference>
<protein>
    <submittedName>
        <fullName evidence="6">MAPEG family protein</fullName>
    </submittedName>
</protein>
<dbReference type="InterPro" id="IPR023352">
    <property type="entry name" value="MAPEG-like_dom_sf"/>
</dbReference>
<keyword evidence="3 5" id="KW-1133">Transmembrane helix</keyword>
<accession>A0ABU8S811</accession>
<evidence type="ECO:0000256" key="4">
    <source>
        <dbReference type="ARBA" id="ARBA00023136"/>
    </source>
</evidence>
<feature type="transmembrane region" description="Helical" evidence="5">
    <location>
        <begin position="9"/>
        <end position="29"/>
    </location>
</feature>
<dbReference type="EMBL" id="JBBHJY010000004">
    <property type="protein sequence ID" value="MEJ6010095.1"/>
    <property type="molecule type" value="Genomic_DNA"/>
</dbReference>
<evidence type="ECO:0000256" key="2">
    <source>
        <dbReference type="ARBA" id="ARBA00022692"/>
    </source>
</evidence>
<dbReference type="Gene3D" id="1.20.120.550">
    <property type="entry name" value="Membrane associated eicosanoid/glutathione metabolism-like domain"/>
    <property type="match status" value="1"/>
</dbReference>
<sequence>MPEGQSLKIFLPVLLVVAVTFVGFIKMAIERAGAVKQGQNPEFYKVYLGDPEPEKTRAAVRHWDNLFELPTVFYAGCLAAYMLGAVSTTVLVCAWIFAVGRAVQSFIHLTYNSPNHRGGAFTLSFLGLMVMWGALAAHIIAAA</sequence>
<dbReference type="Pfam" id="PF01124">
    <property type="entry name" value="MAPEG"/>
    <property type="match status" value="1"/>
</dbReference>
<comment type="subcellular location">
    <subcellularLocation>
        <location evidence="1">Membrane</location>
    </subcellularLocation>
</comment>
<comment type="caution">
    <text evidence="6">The sequence shown here is derived from an EMBL/GenBank/DDBJ whole genome shotgun (WGS) entry which is preliminary data.</text>
</comment>
<proteinExistence type="predicted"/>
<feature type="transmembrane region" description="Helical" evidence="5">
    <location>
        <begin position="72"/>
        <end position="99"/>
    </location>
</feature>
<dbReference type="InterPro" id="IPR001129">
    <property type="entry name" value="Membr-assoc_MAPEG"/>
</dbReference>
<feature type="transmembrane region" description="Helical" evidence="5">
    <location>
        <begin position="120"/>
        <end position="141"/>
    </location>
</feature>
<dbReference type="RefSeq" id="WP_339966562.1">
    <property type="nucleotide sequence ID" value="NZ_JBBHJY010000004.1"/>
</dbReference>
<evidence type="ECO:0000256" key="5">
    <source>
        <dbReference type="SAM" id="Phobius"/>
    </source>
</evidence>
<evidence type="ECO:0000256" key="3">
    <source>
        <dbReference type="ARBA" id="ARBA00022989"/>
    </source>
</evidence>
<evidence type="ECO:0000313" key="6">
    <source>
        <dbReference type="EMBL" id="MEJ6010095.1"/>
    </source>
</evidence>